<dbReference type="SUPFAM" id="SSF49785">
    <property type="entry name" value="Galactose-binding domain-like"/>
    <property type="match status" value="1"/>
</dbReference>
<feature type="domain" description="Beta-galactosidase 1-like first all-beta" evidence="11">
    <location>
        <begin position="406"/>
        <end position="514"/>
    </location>
</feature>
<feature type="signal peptide" evidence="9">
    <location>
        <begin position="1"/>
        <end position="21"/>
    </location>
</feature>
<evidence type="ECO:0000256" key="5">
    <source>
        <dbReference type="ARBA" id="ARBA00023295"/>
    </source>
</evidence>
<dbReference type="PANTHER" id="PTHR23421">
    <property type="entry name" value="BETA-GALACTOSIDASE RELATED"/>
    <property type="match status" value="1"/>
</dbReference>
<dbReference type="PIRSF" id="PIRSF006336">
    <property type="entry name" value="B-gal"/>
    <property type="match status" value="1"/>
</dbReference>
<dbReference type="AlphaFoldDB" id="A0A1I8ME14"/>
<evidence type="ECO:0000256" key="6">
    <source>
        <dbReference type="PIRSR" id="PIRSR006336-1"/>
    </source>
</evidence>
<sequence length="637" mass="72053">MHRTTLHAALLIFAVVILGHATDEVTAKRTFEVDWANDRFLKDGKPFRFIAGSFHYFRSHPDTWQRKLRTMRAAGLNAVTTYVEWSLHNPKDGVYVWDGIANLERFIKYAIDEDLLVILRPGPYICAERDFGGFPYWLLSKYPNIKLRTSDINYLYEVRIWYSQLMAKMDTYLYGNGGPIIMVQVENEYGSYYACDKKYRAWLRDETLGHVKDKAVLFTNDGPSVLHCGHIDGVVSAMDFGATNNLTDIWNKLRRVQPRGPLVNAEYYPGWLTHWGEGMARVNTKSITNTFIEMLNDGASVNFYMFYGGTNFGFTAGANDGGPGRYMADITSYDYDAPMTEAGDPTSKYYALREIISRYLPMPNISVPDPVPKKKYGTIKLQSCCSLLSKAGRQQLATGVVMSNKPKSFEALGQFSGLVLYETYLPNTRKDPGVLHIPGLRDRALVYVENDFVGMLSRESVIFDLPIPLRSGKKLQILVENQGRINYGPITDAKGIIGDVAFDKKILTNWNMTKFPLESYEDIERLIQQEGSRLNEIDSYKMLNDGPTIFYGSFEIKDLHTCDTYLDTTGWSKGIAFVNGENLGRYWPMVGPQVTLYVPAEVLKVGVNNVVLIEYQSAAATAEITFTDKPNLDGLRN</sequence>
<dbReference type="RefSeq" id="XP_011293145.2">
    <property type="nucleotide sequence ID" value="XM_011294843.3"/>
</dbReference>
<dbReference type="Gene3D" id="3.20.20.80">
    <property type="entry name" value="Glycosidases"/>
    <property type="match status" value="1"/>
</dbReference>
<evidence type="ECO:0000313" key="13">
    <source>
        <dbReference type="EnsemblMetazoa" id="MDOA003927-PB"/>
    </source>
</evidence>
<dbReference type="FunFam" id="3.20.20.80:FF:000017">
    <property type="entry name" value="Beta-galactosidase"/>
    <property type="match status" value="1"/>
</dbReference>
<dbReference type="KEGG" id="mde:101890434"/>
<dbReference type="InterPro" id="IPR001944">
    <property type="entry name" value="Glycoside_Hdrlase_35"/>
</dbReference>
<dbReference type="Gene3D" id="2.60.120.260">
    <property type="entry name" value="Galactose-binding domain-like"/>
    <property type="match status" value="2"/>
</dbReference>
<evidence type="ECO:0000256" key="2">
    <source>
        <dbReference type="ARBA" id="ARBA00022729"/>
    </source>
</evidence>
<gene>
    <name evidence="13" type="primary">101890434</name>
</gene>
<dbReference type="PROSITE" id="PS01182">
    <property type="entry name" value="GLYCOSYL_HYDROL_F35"/>
    <property type="match status" value="1"/>
</dbReference>
<dbReference type="InterPro" id="IPR019801">
    <property type="entry name" value="Glyco_hydro_35_CS"/>
</dbReference>
<evidence type="ECO:0000259" key="10">
    <source>
        <dbReference type="Pfam" id="PF01301"/>
    </source>
</evidence>
<evidence type="ECO:0000256" key="3">
    <source>
        <dbReference type="ARBA" id="ARBA00022801"/>
    </source>
</evidence>
<feature type="domain" description="Beta-galactosidase galactose-binding" evidence="12">
    <location>
        <begin position="547"/>
        <end position="608"/>
    </location>
</feature>
<keyword evidence="5 7" id="KW-0326">Glycosidase</keyword>
<dbReference type="STRING" id="7370.A0A1I8ME14"/>
<protein>
    <recommendedName>
        <fullName evidence="7">Beta-galactosidase</fullName>
        <ecNumber evidence="7">3.2.1.23</ecNumber>
    </recommendedName>
</protein>
<keyword evidence="3 7" id="KW-0378">Hydrolase</keyword>
<dbReference type="InterPro" id="IPR008979">
    <property type="entry name" value="Galactose-bd-like_sf"/>
</dbReference>
<evidence type="ECO:0000256" key="9">
    <source>
        <dbReference type="SAM" id="SignalP"/>
    </source>
</evidence>
<dbReference type="VEuPathDB" id="VectorBase:MDOA003927"/>
<evidence type="ECO:0000256" key="8">
    <source>
        <dbReference type="RuleBase" id="RU003679"/>
    </source>
</evidence>
<dbReference type="InterPro" id="IPR031330">
    <property type="entry name" value="Gly_Hdrlase_35_cat"/>
</dbReference>
<evidence type="ECO:0000259" key="11">
    <source>
        <dbReference type="Pfam" id="PF21317"/>
    </source>
</evidence>
<evidence type="ECO:0000256" key="7">
    <source>
        <dbReference type="RuleBase" id="RU000675"/>
    </source>
</evidence>
<comment type="similarity">
    <text evidence="1 8">Belongs to the glycosyl hydrolase 35 family.</text>
</comment>
<keyword evidence="4" id="KW-0325">Glycoprotein</keyword>
<feature type="active site" description="Proton donor" evidence="6">
    <location>
        <position position="188"/>
    </location>
</feature>
<name>A0A1I8ME14_MUSDO</name>
<proteinExistence type="inferred from homology"/>
<dbReference type="InterPro" id="IPR048913">
    <property type="entry name" value="BetaGal_gal-bd"/>
</dbReference>
<dbReference type="EnsemblMetazoa" id="MDOA003927-RB">
    <property type="protein sequence ID" value="MDOA003927-PB"/>
    <property type="gene ID" value="MDOA003927"/>
</dbReference>
<dbReference type="EnsemblMetazoa" id="MDOA003927-RA">
    <property type="protein sequence ID" value="MDOA003927-PA"/>
    <property type="gene ID" value="MDOA003927"/>
</dbReference>
<feature type="chain" id="PRO_5014271552" description="Beta-galactosidase" evidence="9">
    <location>
        <begin position="22"/>
        <end position="637"/>
    </location>
</feature>
<feature type="domain" description="Glycoside hydrolase 35 catalytic" evidence="10">
    <location>
        <begin position="40"/>
        <end position="358"/>
    </location>
</feature>
<accession>A0A1I8ME14</accession>
<dbReference type="VEuPathDB" id="VectorBase:MDOMA2_009821"/>
<dbReference type="Pfam" id="PF01301">
    <property type="entry name" value="Glyco_hydro_35"/>
    <property type="match status" value="1"/>
</dbReference>
<dbReference type="Pfam" id="PF21467">
    <property type="entry name" value="BetaGal_gal-bd"/>
    <property type="match status" value="1"/>
</dbReference>
<dbReference type="EnsemblMetazoa" id="MDOA003927-RC">
    <property type="protein sequence ID" value="MDOA003927-PC"/>
    <property type="gene ID" value="MDOA003927"/>
</dbReference>
<dbReference type="InterPro" id="IPR048912">
    <property type="entry name" value="BetaGal1-like_ABD1"/>
</dbReference>
<reference evidence="13" key="1">
    <citation type="submission" date="2020-05" db="UniProtKB">
        <authorList>
            <consortium name="EnsemblMetazoa"/>
        </authorList>
    </citation>
    <scope>IDENTIFICATION</scope>
    <source>
        <strain evidence="13">Aabys</strain>
    </source>
</reference>
<dbReference type="InterPro" id="IPR017853">
    <property type="entry name" value="GH"/>
</dbReference>
<keyword evidence="2 9" id="KW-0732">Signal</keyword>
<dbReference type="InterPro" id="IPR026283">
    <property type="entry name" value="B-gal_1-like"/>
</dbReference>
<comment type="catalytic activity">
    <reaction evidence="7">
        <text>Hydrolysis of terminal non-reducing beta-D-galactose residues in beta-D-galactosides.</text>
        <dbReference type="EC" id="3.2.1.23"/>
    </reaction>
</comment>
<dbReference type="Pfam" id="PF21317">
    <property type="entry name" value="BetaGal_ABD_1"/>
    <property type="match status" value="1"/>
</dbReference>
<dbReference type="SUPFAM" id="SSF51445">
    <property type="entry name" value="(Trans)glycosidases"/>
    <property type="match status" value="1"/>
</dbReference>
<feature type="active site" description="Nucleophile" evidence="6">
    <location>
        <position position="266"/>
    </location>
</feature>
<dbReference type="GO" id="GO:0004565">
    <property type="term" value="F:beta-galactosidase activity"/>
    <property type="evidence" value="ECO:0007669"/>
    <property type="project" value="UniProtKB-EC"/>
</dbReference>
<dbReference type="PRINTS" id="PR00742">
    <property type="entry name" value="GLHYDRLASE35"/>
</dbReference>
<dbReference type="RefSeq" id="XP_011293144.2">
    <property type="nucleotide sequence ID" value="XM_011294842.3"/>
</dbReference>
<dbReference type="EC" id="3.2.1.23" evidence="7"/>
<dbReference type="RefSeq" id="XP_005185049.2">
    <property type="nucleotide sequence ID" value="XM_005184992.4"/>
</dbReference>
<dbReference type="OrthoDB" id="1657402at2759"/>
<organism evidence="13">
    <name type="scientific">Musca domestica</name>
    <name type="common">House fly</name>
    <dbReference type="NCBI Taxonomy" id="7370"/>
    <lineage>
        <taxon>Eukaryota</taxon>
        <taxon>Metazoa</taxon>
        <taxon>Ecdysozoa</taxon>
        <taxon>Arthropoda</taxon>
        <taxon>Hexapoda</taxon>
        <taxon>Insecta</taxon>
        <taxon>Pterygota</taxon>
        <taxon>Neoptera</taxon>
        <taxon>Endopterygota</taxon>
        <taxon>Diptera</taxon>
        <taxon>Brachycera</taxon>
        <taxon>Muscomorpha</taxon>
        <taxon>Muscoidea</taxon>
        <taxon>Muscidae</taxon>
        <taxon>Musca</taxon>
    </lineage>
</organism>
<dbReference type="GO" id="GO:0005975">
    <property type="term" value="P:carbohydrate metabolic process"/>
    <property type="evidence" value="ECO:0007669"/>
    <property type="project" value="InterPro"/>
</dbReference>
<evidence type="ECO:0000256" key="1">
    <source>
        <dbReference type="ARBA" id="ARBA00009809"/>
    </source>
</evidence>
<dbReference type="eggNOG" id="KOG0496">
    <property type="taxonomic scope" value="Eukaryota"/>
</dbReference>
<evidence type="ECO:0000259" key="12">
    <source>
        <dbReference type="Pfam" id="PF21467"/>
    </source>
</evidence>
<dbReference type="FunFam" id="2.60.120.260:FF:000148">
    <property type="entry name" value="Beta-galactosidase, putative"/>
    <property type="match status" value="1"/>
</dbReference>
<evidence type="ECO:0000256" key="4">
    <source>
        <dbReference type="ARBA" id="ARBA00023180"/>
    </source>
</evidence>